<dbReference type="InterPro" id="IPR011051">
    <property type="entry name" value="RmlC_Cupin_sf"/>
</dbReference>
<dbReference type="Proteomes" id="UP001302349">
    <property type="component" value="Chromosome"/>
</dbReference>
<dbReference type="SUPFAM" id="SSF47413">
    <property type="entry name" value="lambda repressor-like DNA-binding domains"/>
    <property type="match status" value="1"/>
</dbReference>
<reference evidence="3 4" key="1">
    <citation type="journal article" date="2023" name="Microbiol. Resour. Announc.">
        <title>Complete Genome Sequence of Imperialibacter roseus strain P4T.</title>
        <authorList>
            <person name="Tizabi D.R."/>
            <person name="Bachvaroff T."/>
            <person name="Hill R.T."/>
        </authorList>
    </citation>
    <scope>NUCLEOTIDE SEQUENCE [LARGE SCALE GENOMIC DNA]</scope>
    <source>
        <strain evidence="3 4">P4T</strain>
    </source>
</reference>
<dbReference type="CDD" id="cd02209">
    <property type="entry name" value="cupin_XRE_C"/>
    <property type="match status" value="1"/>
</dbReference>
<accession>A0ABZ0IP62</accession>
<dbReference type="RefSeq" id="WP_317488272.1">
    <property type="nucleotide sequence ID" value="NZ_CP136051.1"/>
</dbReference>
<evidence type="ECO:0000259" key="2">
    <source>
        <dbReference type="PROSITE" id="PS50943"/>
    </source>
</evidence>
<name>A0ABZ0IP62_9BACT</name>
<dbReference type="EMBL" id="CP136051">
    <property type="protein sequence ID" value="WOK05511.1"/>
    <property type="molecule type" value="Genomic_DNA"/>
</dbReference>
<dbReference type="PANTHER" id="PTHR46797">
    <property type="entry name" value="HTH-TYPE TRANSCRIPTIONAL REGULATOR"/>
    <property type="match status" value="1"/>
</dbReference>
<proteinExistence type="predicted"/>
<dbReference type="Pfam" id="PF07883">
    <property type="entry name" value="Cupin_2"/>
    <property type="match status" value="1"/>
</dbReference>
<gene>
    <name evidence="3" type="ORF">RT717_20770</name>
</gene>
<dbReference type="SMART" id="SM00530">
    <property type="entry name" value="HTH_XRE"/>
    <property type="match status" value="1"/>
</dbReference>
<dbReference type="InterPro" id="IPR010982">
    <property type="entry name" value="Lambda_DNA-bd_dom_sf"/>
</dbReference>
<dbReference type="InterPro" id="IPR013096">
    <property type="entry name" value="Cupin_2"/>
</dbReference>
<organism evidence="3 4">
    <name type="scientific">Imperialibacter roseus</name>
    <dbReference type="NCBI Taxonomy" id="1324217"/>
    <lineage>
        <taxon>Bacteria</taxon>
        <taxon>Pseudomonadati</taxon>
        <taxon>Bacteroidota</taxon>
        <taxon>Cytophagia</taxon>
        <taxon>Cytophagales</taxon>
        <taxon>Flammeovirgaceae</taxon>
        <taxon>Imperialibacter</taxon>
    </lineage>
</organism>
<dbReference type="InterPro" id="IPR014710">
    <property type="entry name" value="RmlC-like_jellyroll"/>
</dbReference>
<evidence type="ECO:0000256" key="1">
    <source>
        <dbReference type="ARBA" id="ARBA00023125"/>
    </source>
</evidence>
<dbReference type="PANTHER" id="PTHR46797:SF1">
    <property type="entry name" value="METHYLPHOSPHONATE SYNTHASE"/>
    <property type="match status" value="1"/>
</dbReference>
<dbReference type="CDD" id="cd00093">
    <property type="entry name" value="HTH_XRE"/>
    <property type="match status" value="1"/>
</dbReference>
<dbReference type="PROSITE" id="PS50943">
    <property type="entry name" value="HTH_CROC1"/>
    <property type="match status" value="1"/>
</dbReference>
<feature type="domain" description="HTH cro/C1-type" evidence="2">
    <location>
        <begin position="13"/>
        <end position="67"/>
    </location>
</feature>
<dbReference type="InterPro" id="IPR001387">
    <property type="entry name" value="Cro/C1-type_HTH"/>
</dbReference>
<sequence>MTDNIIGQLGRKLKQTRLSKALKLYEVAAEAHVSKGLLSRIENGRTIPSLPVLISIVHALKEEVGTFFHDIYRMQEKPYLLFKKDEYNEFEKEGTKGFKYHHILTRTISTITVETVLLILEPGAEREMITTDAIEFKYMISGSALYHIGNEAVMLEEGNSLYFNGKTPHAPSNPSAMPCTMLVVYFFFNDELTS</sequence>
<protein>
    <submittedName>
        <fullName evidence="3">XRE family transcriptional regulator</fullName>
    </submittedName>
</protein>
<keyword evidence="4" id="KW-1185">Reference proteome</keyword>
<dbReference type="SUPFAM" id="SSF51182">
    <property type="entry name" value="RmlC-like cupins"/>
    <property type="match status" value="1"/>
</dbReference>
<dbReference type="Gene3D" id="2.60.120.10">
    <property type="entry name" value="Jelly Rolls"/>
    <property type="match status" value="1"/>
</dbReference>
<dbReference type="InterPro" id="IPR050807">
    <property type="entry name" value="TransReg_Diox_bact_type"/>
</dbReference>
<keyword evidence="1" id="KW-0238">DNA-binding</keyword>
<dbReference type="Pfam" id="PF13560">
    <property type="entry name" value="HTH_31"/>
    <property type="match status" value="1"/>
</dbReference>
<evidence type="ECO:0000313" key="3">
    <source>
        <dbReference type="EMBL" id="WOK05511.1"/>
    </source>
</evidence>
<evidence type="ECO:0000313" key="4">
    <source>
        <dbReference type="Proteomes" id="UP001302349"/>
    </source>
</evidence>
<dbReference type="Gene3D" id="1.10.260.40">
    <property type="entry name" value="lambda repressor-like DNA-binding domains"/>
    <property type="match status" value="1"/>
</dbReference>